<keyword evidence="2" id="KW-1185">Reference proteome</keyword>
<reference evidence="1" key="1">
    <citation type="submission" date="2022-03" db="EMBL/GenBank/DDBJ databases">
        <authorList>
            <person name="Sayadi A."/>
        </authorList>
    </citation>
    <scope>NUCLEOTIDE SEQUENCE</scope>
</reference>
<protein>
    <submittedName>
        <fullName evidence="1">Uncharacterized protein</fullName>
    </submittedName>
</protein>
<proteinExistence type="predicted"/>
<dbReference type="Proteomes" id="UP001152888">
    <property type="component" value="Unassembled WGS sequence"/>
</dbReference>
<evidence type="ECO:0000313" key="1">
    <source>
        <dbReference type="EMBL" id="CAH1983541.1"/>
    </source>
</evidence>
<gene>
    <name evidence="1" type="ORF">ACAOBT_LOCUS15604</name>
</gene>
<name>A0A9P0KZL0_ACAOB</name>
<dbReference type="AlphaFoldDB" id="A0A9P0KZL0"/>
<organism evidence="1 2">
    <name type="scientific">Acanthoscelides obtectus</name>
    <name type="common">Bean weevil</name>
    <name type="synonym">Bruchus obtectus</name>
    <dbReference type="NCBI Taxonomy" id="200917"/>
    <lineage>
        <taxon>Eukaryota</taxon>
        <taxon>Metazoa</taxon>
        <taxon>Ecdysozoa</taxon>
        <taxon>Arthropoda</taxon>
        <taxon>Hexapoda</taxon>
        <taxon>Insecta</taxon>
        <taxon>Pterygota</taxon>
        <taxon>Neoptera</taxon>
        <taxon>Endopterygota</taxon>
        <taxon>Coleoptera</taxon>
        <taxon>Polyphaga</taxon>
        <taxon>Cucujiformia</taxon>
        <taxon>Chrysomeloidea</taxon>
        <taxon>Chrysomelidae</taxon>
        <taxon>Bruchinae</taxon>
        <taxon>Bruchini</taxon>
        <taxon>Acanthoscelides</taxon>
    </lineage>
</organism>
<evidence type="ECO:0000313" key="2">
    <source>
        <dbReference type="Proteomes" id="UP001152888"/>
    </source>
</evidence>
<sequence length="479" mass="56294">MDTSFSYNYPLKPAANLMNKQKEAAEEENREYMRRFQHYNYYYRKAYKNTGVQGNLEDDQNQAKKGSEGLKDNEAEVELWTTNFEDDLYSKDQLPGQYSCSLFNHQLVREELFQQNLLAKQMLYRYFYDGQRKIQDDNKQKGKEEAKEEENRQKIQEMCDNIVRDTVSKISNEAKACIRTMSSILNMYMKKDKSGQICIKPSDMYVPLANSTEIVKSMTSVKFIRPYKYHKAYLESLADVDRLIKQTSHPKNMKICLKDEALQVGLSKEFISARSPEDSQHRILFRNNSVNNDSSCSLANGDMNGPKKSDEYLNLYGVEYFKNRARKGPGSNCSFDKRFKFLESLTNLSVSETEYKKWLRRNNFTKYVTCSVRASTGSSSEKLTLIPETVKSVKKLTRRSKVRRKRSDVLDHACRTIIYEHTVVLNFIDLINYIRLRRRKGLTPSDRFQKHLHKRAKQRPTRLRREIERAAELKRFCPM</sequence>
<dbReference type="EMBL" id="CAKOFQ010006940">
    <property type="protein sequence ID" value="CAH1983541.1"/>
    <property type="molecule type" value="Genomic_DNA"/>
</dbReference>
<accession>A0A9P0KZL0</accession>
<comment type="caution">
    <text evidence="1">The sequence shown here is derived from an EMBL/GenBank/DDBJ whole genome shotgun (WGS) entry which is preliminary data.</text>
</comment>
<dbReference type="OrthoDB" id="6777815at2759"/>